<dbReference type="Proteomes" id="UP000195728">
    <property type="component" value="Unassembled WGS sequence"/>
</dbReference>
<proteinExistence type="predicted"/>
<accession>A0AB37YW69</accession>
<organism evidence="1 2">
    <name type="scientific">Bacillus wiedmannii</name>
    <dbReference type="NCBI Taxonomy" id="1890302"/>
    <lineage>
        <taxon>Bacteria</taxon>
        <taxon>Bacillati</taxon>
        <taxon>Bacillota</taxon>
        <taxon>Bacilli</taxon>
        <taxon>Bacillales</taxon>
        <taxon>Bacillaceae</taxon>
        <taxon>Bacillus</taxon>
        <taxon>Bacillus cereus group</taxon>
    </lineage>
</organism>
<comment type="caution">
    <text evidence="1">The sequence shown here is derived from an EMBL/GenBank/DDBJ whole genome shotgun (WGS) entry which is preliminary data.</text>
</comment>
<evidence type="ECO:0000313" key="2">
    <source>
        <dbReference type="Proteomes" id="UP000195728"/>
    </source>
</evidence>
<name>A0AB37YW69_9BACI</name>
<dbReference type="EMBL" id="FMBG01000021">
    <property type="protein sequence ID" value="SCC54884.1"/>
    <property type="molecule type" value="Genomic_DNA"/>
</dbReference>
<sequence length="21" mass="2412">MLKSNEIVKCVHGIEKDKVKL</sequence>
<evidence type="ECO:0000313" key="1">
    <source>
        <dbReference type="EMBL" id="SCC54884.1"/>
    </source>
</evidence>
<protein>
    <submittedName>
        <fullName evidence="1">Uncharacterized protein</fullName>
    </submittedName>
</protein>
<dbReference type="AlphaFoldDB" id="A0AB37YW69"/>
<reference evidence="1 2" key="1">
    <citation type="submission" date="2016-08" db="EMBL/GenBank/DDBJ databases">
        <authorList>
            <person name="Loux V."/>
            <person name="Rue O."/>
        </authorList>
    </citation>
    <scope>NUCLEOTIDE SEQUENCE [LARGE SCALE GENOMIC DNA]</scope>
    <source>
        <strain evidence="1 2">WSBC_10311</strain>
    </source>
</reference>
<gene>
    <name evidence="1" type="ORF">BC10311_04293</name>
</gene>